<evidence type="ECO:0000256" key="2">
    <source>
        <dbReference type="SAM" id="Phobius"/>
    </source>
</evidence>
<dbReference type="EMBL" id="FLUV01000177">
    <property type="protein sequence ID" value="SBW17913.1"/>
    <property type="molecule type" value="Genomic_DNA"/>
</dbReference>
<proteinExistence type="predicted"/>
<feature type="transmembrane region" description="Helical" evidence="2">
    <location>
        <begin position="54"/>
        <end position="75"/>
    </location>
</feature>
<keyword evidence="4" id="KW-1185">Reference proteome</keyword>
<keyword evidence="2" id="KW-0812">Transmembrane</keyword>
<keyword evidence="2" id="KW-1133">Transmembrane helix</keyword>
<name>A0A1C3NTH9_9ACTN</name>
<protein>
    <submittedName>
        <fullName evidence="3">Putative membrane protein</fullName>
    </submittedName>
</protein>
<dbReference type="AlphaFoldDB" id="A0A1C3NTH9"/>
<evidence type="ECO:0000256" key="1">
    <source>
        <dbReference type="SAM" id="MobiDB-lite"/>
    </source>
</evidence>
<gene>
    <name evidence="3" type="ORF">FDG2_0424</name>
</gene>
<dbReference type="Proteomes" id="UP000199013">
    <property type="component" value="Unassembled WGS sequence"/>
</dbReference>
<accession>A0A1C3NTH9</accession>
<evidence type="ECO:0000313" key="4">
    <source>
        <dbReference type="Proteomes" id="UP000199013"/>
    </source>
</evidence>
<keyword evidence="2" id="KW-0472">Membrane</keyword>
<organism evidence="3 4">
    <name type="scientific">Candidatus Protofrankia californiensis</name>
    <dbReference type="NCBI Taxonomy" id="1839754"/>
    <lineage>
        <taxon>Bacteria</taxon>
        <taxon>Bacillati</taxon>
        <taxon>Actinomycetota</taxon>
        <taxon>Actinomycetes</taxon>
        <taxon>Frankiales</taxon>
        <taxon>Frankiaceae</taxon>
        <taxon>Protofrankia</taxon>
    </lineage>
</organism>
<sequence>MSCDATMNVGYRHGSYRHDRKGNRIASGRRALRQAPGRMFRPVLHTRVGHSTTLVVQALILAMAVAVGGPIAMLFRAADPVRAALQLGSAIAADTGDRRDAVIADACRFTSADDPLHIVFTARTAPHPAAKTYLAARTSLTTTASLAAGMMNAAAPVIAPPTGTQLVVDSHGDVPEPASMKTPKPPEASGSITFHPAADLRASVMATRQAKSLAGPDH</sequence>
<reference evidence="4" key="1">
    <citation type="submission" date="2016-02" db="EMBL/GenBank/DDBJ databases">
        <authorList>
            <person name="Wibberg D."/>
        </authorList>
    </citation>
    <scope>NUCLEOTIDE SEQUENCE [LARGE SCALE GENOMIC DNA]</scope>
</reference>
<evidence type="ECO:0000313" key="3">
    <source>
        <dbReference type="EMBL" id="SBW17913.1"/>
    </source>
</evidence>
<feature type="region of interest" description="Disordered" evidence="1">
    <location>
        <begin position="169"/>
        <end position="194"/>
    </location>
</feature>